<dbReference type="Proteomes" id="UP000198841">
    <property type="component" value="Unassembled WGS sequence"/>
</dbReference>
<evidence type="ECO:0000313" key="1">
    <source>
        <dbReference type="EMBL" id="SFK16589.1"/>
    </source>
</evidence>
<evidence type="ECO:0000313" key="2">
    <source>
        <dbReference type="Proteomes" id="UP000198841"/>
    </source>
</evidence>
<evidence type="ECO:0008006" key="3">
    <source>
        <dbReference type="Google" id="ProtNLM"/>
    </source>
</evidence>
<dbReference type="EMBL" id="FOSD01000005">
    <property type="protein sequence ID" value="SFK16589.1"/>
    <property type="molecule type" value="Genomic_DNA"/>
</dbReference>
<reference evidence="1 2" key="1">
    <citation type="submission" date="2016-10" db="EMBL/GenBank/DDBJ databases">
        <authorList>
            <person name="Varghese N."/>
            <person name="Submissions S."/>
        </authorList>
    </citation>
    <scope>NUCLEOTIDE SEQUENCE [LARGE SCALE GENOMIC DNA]</scope>
    <source>
        <strain evidence="1 2">YR512</strain>
    </source>
</reference>
<accession>A0A1I3XB88</accession>
<gene>
    <name evidence="1" type="ORF">SAMN05518863_1058</name>
</gene>
<name>A0A1I3XB88_9GAMM</name>
<dbReference type="InterPro" id="IPR009241">
    <property type="entry name" value="HigB-like"/>
</dbReference>
<dbReference type="RefSeq" id="WP_008109609.1">
    <property type="nucleotide sequence ID" value="NZ_FOSD01000005.1"/>
</dbReference>
<keyword evidence="2" id="KW-1185">Reference proteome</keyword>
<comment type="caution">
    <text evidence="1">The sequence shown here is derived from an EMBL/GenBank/DDBJ whole genome shotgun (WGS) entry which is preliminary data.</text>
</comment>
<sequence>MNSWEVEITLLFAAWLQEQDDEMVEDVLSSLEVLKVFGPMLGRPDVDTVTGSRFANMKELRVQSNGRPIRAFFAFDPARKAIVLCAGDKTGVNQKRFYQSMIKLADKEYKQHLEELTNAKT</sequence>
<protein>
    <recommendedName>
        <fullName evidence="3">Diaminopimelate decarboxylase</fullName>
    </recommendedName>
</protein>
<dbReference type="Pfam" id="PF05973">
    <property type="entry name" value="Gp49"/>
    <property type="match status" value="1"/>
</dbReference>
<organism evidence="1 2">
    <name type="scientific">Candidatus Pantoea symbiotica</name>
    <dbReference type="NCBI Taxonomy" id="1884370"/>
    <lineage>
        <taxon>Bacteria</taxon>
        <taxon>Pseudomonadati</taxon>
        <taxon>Pseudomonadota</taxon>
        <taxon>Gammaproteobacteria</taxon>
        <taxon>Enterobacterales</taxon>
        <taxon>Erwiniaceae</taxon>
        <taxon>Pantoea</taxon>
    </lineage>
</organism>
<proteinExistence type="predicted"/>